<organism evidence="1 2">
    <name type="scientific">Staphylococcus pettenkoferi</name>
    <dbReference type="NCBI Taxonomy" id="170573"/>
    <lineage>
        <taxon>Bacteria</taxon>
        <taxon>Bacillati</taxon>
        <taxon>Bacillota</taxon>
        <taxon>Bacilli</taxon>
        <taxon>Bacillales</taxon>
        <taxon>Staphylococcaceae</taxon>
        <taxon>Staphylococcus</taxon>
    </lineage>
</organism>
<comment type="caution">
    <text evidence="1">The sequence shown here is derived from an EMBL/GenBank/DDBJ whole genome shotgun (WGS) entry which is preliminary data.</text>
</comment>
<dbReference type="Proteomes" id="UP001072952">
    <property type="component" value="Unassembled WGS sequence"/>
</dbReference>
<reference evidence="1" key="1">
    <citation type="journal article" date="2022" name="Int. J. Mol. Sci.">
        <title>Phenotypic and Genotypic Virulence Characterisation of Staphylococcus pettenkoferi Strains Isolated from Human Bloodstream and Diabetic Foot Infections.</title>
        <authorList>
            <person name="Magnan C."/>
            <person name="Ahmad-Mansour N."/>
            <person name="Pouget C."/>
            <person name="Morsli M."/>
            <person name="Huc-Brandt S."/>
            <person name="Pantel A."/>
            <person name="Dunyach-Remy C."/>
            <person name="Sotto A."/>
            <person name="Molle V."/>
            <person name="Lavigne J.-P."/>
        </authorList>
    </citation>
    <scope>NUCLEOTIDE SEQUENCE</scope>
    <source>
        <strain evidence="1">NSP012P</strain>
    </source>
</reference>
<keyword evidence="2" id="KW-1185">Reference proteome</keyword>
<protein>
    <submittedName>
        <fullName evidence="1">Uncharacterized protein</fullName>
    </submittedName>
</protein>
<dbReference type="RefSeq" id="WP_268213446.1">
    <property type="nucleotide sequence ID" value="NZ_JANSLD010000027.1"/>
</dbReference>
<accession>A0ABT4BKX3</accession>
<evidence type="ECO:0000313" key="1">
    <source>
        <dbReference type="EMBL" id="MCY1583322.1"/>
    </source>
</evidence>
<evidence type="ECO:0000313" key="2">
    <source>
        <dbReference type="Proteomes" id="UP001072952"/>
    </source>
</evidence>
<name>A0ABT4BKX3_9STAP</name>
<gene>
    <name evidence="1" type="ORF">NW133_07245</name>
</gene>
<dbReference type="EMBL" id="JANSLD010000027">
    <property type="protein sequence ID" value="MCY1583322.1"/>
    <property type="molecule type" value="Genomic_DNA"/>
</dbReference>
<reference evidence="1" key="2">
    <citation type="submission" date="2022-08" db="EMBL/GenBank/DDBJ databases">
        <authorList>
            <person name="Magnan C."/>
        </authorList>
    </citation>
    <scope>NUCLEOTIDE SEQUENCE</scope>
    <source>
        <strain evidence="1">NSP012P</strain>
    </source>
</reference>
<sequence length="74" mass="8730">MDIRTETETPEYHKIDLAYHYQGLTIEDVILIANIFLNEEKTGNTDIDNRNDFIVKMLIKDLNQAVEGRRYEDI</sequence>
<proteinExistence type="predicted"/>